<dbReference type="GO" id="GO:0016462">
    <property type="term" value="F:pyrophosphatase activity"/>
    <property type="evidence" value="ECO:0007669"/>
    <property type="project" value="TreeGrafter"/>
</dbReference>
<dbReference type="InterPro" id="IPR003607">
    <property type="entry name" value="HD/PDEase_dom"/>
</dbReference>
<dbReference type="SUPFAM" id="SSF109604">
    <property type="entry name" value="HD-domain/PDEase-like"/>
    <property type="match status" value="1"/>
</dbReference>
<feature type="domain" description="Ppx/GppA phosphatase C-terminal" evidence="2">
    <location>
        <begin position="322"/>
        <end position="475"/>
    </location>
</feature>
<dbReference type="InterPro" id="IPR003695">
    <property type="entry name" value="Ppx_GppA_N"/>
</dbReference>
<dbReference type="PANTHER" id="PTHR30005">
    <property type="entry name" value="EXOPOLYPHOSPHATASE"/>
    <property type="match status" value="1"/>
</dbReference>
<dbReference type="Gene3D" id="3.30.420.40">
    <property type="match status" value="1"/>
</dbReference>
<dbReference type="SUPFAM" id="SSF53067">
    <property type="entry name" value="Actin-like ATPase domain"/>
    <property type="match status" value="2"/>
</dbReference>
<dbReference type="RefSeq" id="WP_109604880.1">
    <property type="nucleotide sequence ID" value="NZ_QGGI01000009.1"/>
</dbReference>
<proteinExistence type="predicted"/>
<dbReference type="InterPro" id="IPR048950">
    <property type="entry name" value="Ppx_GppA_C"/>
</dbReference>
<dbReference type="Gene3D" id="1.10.3210.10">
    <property type="entry name" value="Hypothetical protein af1432"/>
    <property type="match status" value="1"/>
</dbReference>
<dbReference type="EMBL" id="QGGI01000009">
    <property type="protein sequence ID" value="PWJ92155.1"/>
    <property type="molecule type" value="Genomic_DNA"/>
</dbReference>
<dbReference type="InterPro" id="IPR043129">
    <property type="entry name" value="ATPase_NBD"/>
</dbReference>
<gene>
    <name evidence="3" type="ORF">C7380_10938</name>
</gene>
<evidence type="ECO:0000259" key="2">
    <source>
        <dbReference type="Pfam" id="PF21447"/>
    </source>
</evidence>
<dbReference type="PANTHER" id="PTHR30005:SF0">
    <property type="entry name" value="RETROGRADE REGULATION PROTEIN 2"/>
    <property type="match status" value="1"/>
</dbReference>
<organism evidence="3 4">
    <name type="scientific">Oceanotoga teriensis</name>
    <dbReference type="NCBI Taxonomy" id="515440"/>
    <lineage>
        <taxon>Bacteria</taxon>
        <taxon>Thermotogati</taxon>
        <taxon>Thermotogota</taxon>
        <taxon>Thermotogae</taxon>
        <taxon>Petrotogales</taxon>
        <taxon>Petrotogaceae</taxon>
        <taxon>Oceanotoga</taxon>
    </lineage>
</organism>
<keyword evidence="4" id="KW-1185">Reference proteome</keyword>
<feature type="domain" description="Ppx/GppA phosphatase N-terminal" evidence="1">
    <location>
        <begin position="41"/>
        <end position="304"/>
    </location>
</feature>
<evidence type="ECO:0000313" key="3">
    <source>
        <dbReference type="EMBL" id="PWJ92155.1"/>
    </source>
</evidence>
<comment type="caution">
    <text evidence="3">The sequence shown here is derived from an EMBL/GenBank/DDBJ whole genome shotgun (WGS) entry which is preliminary data.</text>
</comment>
<dbReference type="Proteomes" id="UP000245921">
    <property type="component" value="Unassembled WGS sequence"/>
</dbReference>
<dbReference type="Pfam" id="PF21447">
    <property type="entry name" value="Ppx-GppA_III"/>
    <property type="match status" value="1"/>
</dbReference>
<evidence type="ECO:0000259" key="1">
    <source>
        <dbReference type="Pfam" id="PF02541"/>
    </source>
</evidence>
<dbReference type="InterPro" id="IPR050273">
    <property type="entry name" value="GppA/Ppx_hydrolase"/>
</dbReference>
<name>A0AA45HIP0_9BACT</name>
<dbReference type="Pfam" id="PF02541">
    <property type="entry name" value="Ppx-GppA"/>
    <property type="match status" value="1"/>
</dbReference>
<dbReference type="CDD" id="cd00077">
    <property type="entry name" value="HDc"/>
    <property type="match status" value="1"/>
</dbReference>
<evidence type="ECO:0000313" key="4">
    <source>
        <dbReference type="Proteomes" id="UP000245921"/>
    </source>
</evidence>
<protein>
    <submittedName>
        <fullName evidence="3">Exopolyphosphatase/guanosine-5'-triphosphate, 3'-diphosphate pyrophosphatase</fullName>
    </submittedName>
</protein>
<dbReference type="AlphaFoldDB" id="A0AA45HIP0"/>
<accession>A0AA45HIP0</accession>
<sequence length="508" mass="59643">MDYETSAVINIASKAIIMKIAYLDKEDNIIELEKLEKPLNLGIESFNTGRISYEIVEEICFILKNFRNKLKEYGVKKVKVIATTALREAKNSKFIIEQIKSRTKFNIDVLDDNEEKTIIYKQMIRIIENDKNFKNANIILSYIGTGSLGIMYYLNGEIKFNHNIKVGTIKLAQILKELNNETISFYSVVDQYLRSFGVTLQNSFKNENVNYFFITGREIRLISKLIDKHYEQISINDFNTFIEDIKNKTINQINEKYSIINEKPENILATLAIYKMLLSISKVNNMKIFNIGLMDSILYEILKRNEYTRYEEDFEEKVIKSAYYFGEKYHFDKIHAKNVEKYALIIFNEINNIHKLKQRDRFLLRIASILHDIGKFINLKNHAYYSYEIIKASDLPGLNIKDIEVVSNIARLHSKNNIDINEETLKILTNKERIRIAKLLSILRIADALDRSHTKKTKEIDLKNTKNKIIINVYTTEDMTLEEWTFNKKSEFFQEVFGKKIILQKVVK</sequence>
<dbReference type="Gene3D" id="3.30.420.150">
    <property type="entry name" value="Exopolyphosphatase. Domain 2"/>
    <property type="match status" value="1"/>
</dbReference>
<dbReference type="CDD" id="cd24006">
    <property type="entry name" value="ASKHA_NBD_PPX_GppA"/>
    <property type="match status" value="1"/>
</dbReference>
<reference evidence="3 4" key="1">
    <citation type="submission" date="2018-05" db="EMBL/GenBank/DDBJ databases">
        <title>Genomic Encyclopedia of Type Strains, Phase IV (KMG-IV): sequencing the most valuable type-strain genomes for metagenomic binning, comparative biology and taxonomic classification.</title>
        <authorList>
            <person name="Goeker M."/>
        </authorList>
    </citation>
    <scope>NUCLEOTIDE SEQUENCE [LARGE SCALE GENOMIC DNA]</scope>
    <source>
        <strain evidence="3 4">DSM 24906</strain>
    </source>
</reference>